<dbReference type="PANTHER" id="PTHR13674:SF5">
    <property type="entry name" value="UPF0389 PROTEIN CG9231"/>
    <property type="match status" value="1"/>
</dbReference>
<comment type="subcellular location">
    <subcellularLocation>
        <location evidence="1">Membrane</location>
        <topology evidence="1">Single-pass membrane protein</topology>
    </subcellularLocation>
</comment>
<evidence type="ECO:0000256" key="1">
    <source>
        <dbReference type="ARBA" id="ARBA00004167"/>
    </source>
</evidence>
<keyword evidence="3 6" id="KW-0812">Transmembrane</keyword>
<feature type="transmembrane region" description="Helical" evidence="6">
    <location>
        <begin position="16"/>
        <end position="34"/>
    </location>
</feature>
<sequence>VDCLLTARSKARIKTCNYMIIATLIGCICAVILGKKQAARGETLGKQREDWLKEILAQEK</sequence>
<protein>
    <submittedName>
        <fullName evidence="7">Uncharacterized protein</fullName>
    </submittedName>
</protein>
<evidence type="ECO:0000313" key="8">
    <source>
        <dbReference type="Proteomes" id="UP000000311"/>
    </source>
</evidence>
<dbReference type="Pfam" id="PF06388">
    <property type="entry name" value="DUF1075"/>
    <property type="match status" value="1"/>
</dbReference>
<proteinExistence type="inferred from homology"/>
<organism evidence="8">
    <name type="scientific">Camponotus floridanus</name>
    <name type="common">Florida carpenter ant</name>
    <dbReference type="NCBI Taxonomy" id="104421"/>
    <lineage>
        <taxon>Eukaryota</taxon>
        <taxon>Metazoa</taxon>
        <taxon>Ecdysozoa</taxon>
        <taxon>Arthropoda</taxon>
        <taxon>Hexapoda</taxon>
        <taxon>Insecta</taxon>
        <taxon>Pterygota</taxon>
        <taxon>Neoptera</taxon>
        <taxon>Endopterygota</taxon>
        <taxon>Hymenoptera</taxon>
        <taxon>Apocrita</taxon>
        <taxon>Aculeata</taxon>
        <taxon>Formicoidea</taxon>
        <taxon>Formicidae</taxon>
        <taxon>Formicinae</taxon>
        <taxon>Camponotus</taxon>
    </lineage>
</organism>
<dbReference type="AlphaFoldDB" id="E2AKH2"/>
<reference evidence="7 8" key="1">
    <citation type="journal article" date="2010" name="Science">
        <title>Genomic comparison of the ants Camponotus floridanus and Harpegnathos saltator.</title>
        <authorList>
            <person name="Bonasio R."/>
            <person name="Zhang G."/>
            <person name="Ye C."/>
            <person name="Mutti N.S."/>
            <person name="Fang X."/>
            <person name="Qin N."/>
            <person name="Donahue G."/>
            <person name="Yang P."/>
            <person name="Li Q."/>
            <person name="Li C."/>
            <person name="Zhang P."/>
            <person name="Huang Z."/>
            <person name="Berger S.L."/>
            <person name="Reinberg D."/>
            <person name="Wang J."/>
            <person name="Liebig J."/>
        </authorList>
    </citation>
    <scope>NUCLEOTIDE SEQUENCE [LARGE SCALE GENOMIC DNA]</scope>
    <source>
        <strain evidence="8">C129</strain>
    </source>
</reference>
<keyword evidence="4 6" id="KW-1133">Transmembrane helix</keyword>
<evidence type="ECO:0000256" key="5">
    <source>
        <dbReference type="ARBA" id="ARBA00023136"/>
    </source>
</evidence>
<dbReference type="GO" id="GO:0016020">
    <property type="term" value="C:membrane"/>
    <property type="evidence" value="ECO:0007669"/>
    <property type="project" value="UniProtKB-SubCell"/>
</dbReference>
<dbReference type="OrthoDB" id="8193498at2759"/>
<comment type="similarity">
    <text evidence="2">Belongs to the UPF0389 family.</text>
</comment>
<evidence type="ECO:0000313" key="7">
    <source>
        <dbReference type="EMBL" id="EFN66064.1"/>
    </source>
</evidence>
<dbReference type="InterPro" id="IPR009432">
    <property type="entry name" value="DUF1075"/>
</dbReference>
<dbReference type="Proteomes" id="UP000000311">
    <property type="component" value="Unassembled WGS sequence"/>
</dbReference>
<keyword evidence="8" id="KW-1185">Reference proteome</keyword>
<dbReference type="EMBL" id="GL440275">
    <property type="protein sequence ID" value="EFN66064.1"/>
    <property type="molecule type" value="Genomic_DNA"/>
</dbReference>
<evidence type="ECO:0000256" key="3">
    <source>
        <dbReference type="ARBA" id="ARBA00022692"/>
    </source>
</evidence>
<dbReference type="InParanoid" id="E2AKH2"/>
<evidence type="ECO:0000256" key="4">
    <source>
        <dbReference type="ARBA" id="ARBA00022989"/>
    </source>
</evidence>
<dbReference type="PANTHER" id="PTHR13674">
    <property type="entry name" value="GROWTH AND TRANSFORMATION-DEPENDENT PROTEIN"/>
    <property type="match status" value="1"/>
</dbReference>
<evidence type="ECO:0000256" key="6">
    <source>
        <dbReference type="SAM" id="Phobius"/>
    </source>
</evidence>
<evidence type="ECO:0000256" key="2">
    <source>
        <dbReference type="ARBA" id="ARBA00007363"/>
    </source>
</evidence>
<feature type="non-terminal residue" evidence="7">
    <location>
        <position position="60"/>
    </location>
</feature>
<name>E2AKH2_CAMFO</name>
<gene>
    <name evidence="7" type="ORF">EAG_15215</name>
</gene>
<feature type="non-terminal residue" evidence="7">
    <location>
        <position position="1"/>
    </location>
</feature>
<dbReference type="OMA" id="NYMIIAT"/>
<keyword evidence="5 6" id="KW-0472">Membrane</keyword>
<dbReference type="STRING" id="104421.E2AKH2"/>
<accession>E2AKH2</accession>